<dbReference type="SUPFAM" id="SSF52172">
    <property type="entry name" value="CheY-like"/>
    <property type="match status" value="1"/>
</dbReference>
<dbReference type="EMBL" id="JACNLK010000088">
    <property type="protein sequence ID" value="MBC8209281.1"/>
    <property type="molecule type" value="Genomic_DNA"/>
</dbReference>
<feature type="domain" description="Response regulatory" evidence="4">
    <location>
        <begin position="5"/>
        <end position="119"/>
    </location>
</feature>
<dbReference type="InterPro" id="IPR011006">
    <property type="entry name" value="CheY-like_superfamily"/>
</dbReference>
<dbReference type="InterPro" id="IPR050595">
    <property type="entry name" value="Bact_response_regulator"/>
</dbReference>
<evidence type="ECO:0000313" key="6">
    <source>
        <dbReference type="Proteomes" id="UP000599024"/>
    </source>
</evidence>
<dbReference type="InterPro" id="IPR001789">
    <property type="entry name" value="Sig_transdc_resp-reg_receiver"/>
</dbReference>
<reference evidence="5 6" key="1">
    <citation type="submission" date="2020-08" db="EMBL/GenBank/DDBJ databases">
        <title>Bridging the membrane lipid divide: bacteria of the FCB group superphylum have the potential to synthesize archaeal ether lipids.</title>
        <authorList>
            <person name="Villanueva L."/>
            <person name="Von Meijenfeldt F.A.B."/>
            <person name="Westbye A.B."/>
            <person name="Yadav S."/>
            <person name="Hopmans E.C."/>
            <person name="Dutilh B.E."/>
            <person name="Sinninghe Damste J.S."/>
        </authorList>
    </citation>
    <scope>NUCLEOTIDE SEQUENCE [LARGE SCALE GENOMIC DNA]</scope>
    <source>
        <strain evidence="5">NIOZ-UU81</strain>
    </source>
</reference>
<accession>A0A8J6NAL3</accession>
<evidence type="ECO:0000256" key="3">
    <source>
        <dbReference type="PROSITE-ProRule" id="PRU00169"/>
    </source>
</evidence>
<dbReference type="PANTHER" id="PTHR44591">
    <property type="entry name" value="STRESS RESPONSE REGULATOR PROTEIN 1"/>
    <property type="match status" value="1"/>
</dbReference>
<evidence type="ECO:0000256" key="1">
    <source>
        <dbReference type="ARBA" id="ARBA00022553"/>
    </source>
</evidence>
<keyword evidence="2" id="KW-0902">Two-component regulatory system</keyword>
<keyword evidence="1 3" id="KW-0597">Phosphoprotein</keyword>
<comment type="caution">
    <text evidence="5">The sequence shown here is derived from an EMBL/GenBank/DDBJ whole genome shotgun (WGS) entry which is preliminary data.</text>
</comment>
<dbReference type="PANTHER" id="PTHR44591:SF14">
    <property type="entry name" value="PROTEIN PILG"/>
    <property type="match status" value="1"/>
</dbReference>
<dbReference type="GO" id="GO:0000160">
    <property type="term" value="P:phosphorelay signal transduction system"/>
    <property type="evidence" value="ECO:0007669"/>
    <property type="project" value="UniProtKB-KW"/>
</dbReference>
<organism evidence="5 6">
    <name type="scientific">Candidatus Desulfatifera sulfidica</name>
    <dbReference type="NCBI Taxonomy" id="2841691"/>
    <lineage>
        <taxon>Bacteria</taxon>
        <taxon>Pseudomonadati</taxon>
        <taxon>Thermodesulfobacteriota</taxon>
        <taxon>Desulfobulbia</taxon>
        <taxon>Desulfobulbales</taxon>
        <taxon>Desulfobulbaceae</taxon>
        <taxon>Candidatus Desulfatifera</taxon>
    </lineage>
</organism>
<evidence type="ECO:0000313" key="5">
    <source>
        <dbReference type="EMBL" id="MBC8209281.1"/>
    </source>
</evidence>
<feature type="modified residue" description="4-aspartylphosphate" evidence="3">
    <location>
        <position position="54"/>
    </location>
</feature>
<evidence type="ECO:0000259" key="4">
    <source>
        <dbReference type="PROSITE" id="PS50110"/>
    </source>
</evidence>
<evidence type="ECO:0000256" key="2">
    <source>
        <dbReference type="ARBA" id="ARBA00023012"/>
    </source>
</evidence>
<proteinExistence type="predicted"/>
<gene>
    <name evidence="5" type="ORF">H8E79_08975</name>
</gene>
<dbReference type="Pfam" id="PF00072">
    <property type="entry name" value="Response_reg"/>
    <property type="match status" value="1"/>
</dbReference>
<dbReference type="Gene3D" id="3.40.50.2300">
    <property type="match status" value="1"/>
</dbReference>
<dbReference type="AlphaFoldDB" id="A0A8J6NAL3"/>
<dbReference type="Proteomes" id="UP000599024">
    <property type="component" value="Unassembled WGS sequence"/>
</dbReference>
<dbReference type="SMART" id="SM00448">
    <property type="entry name" value="REC"/>
    <property type="match status" value="1"/>
</dbReference>
<name>A0A8J6NAL3_9BACT</name>
<dbReference type="PROSITE" id="PS50110">
    <property type="entry name" value="RESPONSE_REGULATORY"/>
    <property type="match status" value="1"/>
</dbReference>
<sequence length="122" mass="13159">MSQVRVLIVDPDLELGENLVRRLVTRGFVAEAVATGQEGLAVVLSEPVDVILLDLLISDMDALDALDRLKDHAPALEIICLIGHSASVTGMEAIERGAYDFLYKPLDLGLLLEKITAAVEAH</sequence>
<protein>
    <submittedName>
        <fullName evidence="5">Response regulator</fullName>
    </submittedName>
</protein>